<dbReference type="PIRSF" id="PIRSF003073">
    <property type="entry name" value="DNAC_TnpB_IstB"/>
    <property type="match status" value="1"/>
</dbReference>
<protein>
    <submittedName>
        <fullName evidence="5">IstB-like ATP binding family protein</fullName>
    </submittedName>
</protein>
<evidence type="ECO:0000256" key="3">
    <source>
        <dbReference type="ARBA" id="ARBA00022840"/>
    </source>
</evidence>
<comment type="caution">
    <text evidence="5">The sequence shown here is derived from an EMBL/GenBank/DDBJ whole genome shotgun (WGS) entry which is preliminary data.</text>
</comment>
<evidence type="ECO:0000313" key="5">
    <source>
        <dbReference type="EMBL" id="OLP06732.1"/>
    </source>
</evidence>
<dbReference type="GO" id="GO:0005524">
    <property type="term" value="F:ATP binding"/>
    <property type="evidence" value="ECO:0007669"/>
    <property type="project" value="UniProtKB-KW"/>
</dbReference>
<dbReference type="Pfam" id="PF01695">
    <property type="entry name" value="IstB_IS21"/>
    <property type="match status" value="1"/>
</dbReference>
<evidence type="ECO:0000256" key="2">
    <source>
        <dbReference type="ARBA" id="ARBA00022741"/>
    </source>
</evidence>
<gene>
    <name evidence="5" type="ORF">BLL52_2972</name>
</gene>
<dbReference type="PANTHER" id="PTHR30050">
    <property type="entry name" value="CHROMOSOMAL REPLICATION INITIATOR PROTEIN DNAA"/>
    <property type="match status" value="1"/>
</dbReference>
<dbReference type="InterPro" id="IPR047661">
    <property type="entry name" value="IstB"/>
</dbReference>
<dbReference type="EMBL" id="MSYM01000013">
    <property type="protein sequence ID" value="OLP06732.1"/>
    <property type="molecule type" value="Genomic_DNA"/>
</dbReference>
<evidence type="ECO:0000256" key="1">
    <source>
        <dbReference type="ARBA" id="ARBA00008059"/>
    </source>
</evidence>
<dbReference type="RefSeq" id="WP_075587099.1">
    <property type="nucleotide sequence ID" value="NZ_MSYM01000013.1"/>
</dbReference>
<dbReference type="STRING" id="81479.RA876_03625"/>
<dbReference type="InterPro" id="IPR003593">
    <property type="entry name" value="AAA+_ATPase"/>
</dbReference>
<keyword evidence="3" id="KW-0067">ATP-binding</keyword>
<dbReference type="SUPFAM" id="SSF52540">
    <property type="entry name" value="P-loop containing nucleoside triphosphate hydrolases"/>
    <property type="match status" value="1"/>
</dbReference>
<dbReference type="InterPro" id="IPR028350">
    <property type="entry name" value="DNAC/IstB-like"/>
</dbReference>
<dbReference type="Proteomes" id="UP000185911">
    <property type="component" value="Unassembled WGS sequence"/>
</dbReference>
<evidence type="ECO:0000313" key="6">
    <source>
        <dbReference type="Proteomes" id="UP000185911"/>
    </source>
</evidence>
<keyword evidence="2" id="KW-0547">Nucleotide-binding</keyword>
<reference evidence="5 6" key="1">
    <citation type="submission" date="2017-01" db="EMBL/GenBank/DDBJ databases">
        <title>Genome sequence of Rhodoferax antarcticus ANT.BR, a psychrophilic purple nonsulfur bacterium from an Antarctic microbial mat.</title>
        <authorList>
            <person name="Baker J."/>
            <person name="Riester C."/>
            <person name="Skinner B."/>
            <person name="Newell A."/>
            <person name="Swingley W."/>
            <person name="Madigan M."/>
            <person name="Jung D."/>
            <person name="Asao M."/>
            <person name="Chen M."/>
            <person name="Loughlin P."/>
            <person name="Pan H."/>
            <person name="Lin S."/>
            <person name="Li N."/>
            <person name="Shaw J."/>
            <person name="Prado M."/>
            <person name="Sherman C."/>
            <person name="Li X."/>
            <person name="Tang J."/>
            <person name="Blankenship R."/>
            <person name="Zhao T."/>
            <person name="Touchman J."/>
            <person name="Sattley M."/>
        </authorList>
    </citation>
    <scope>NUCLEOTIDE SEQUENCE [LARGE SCALE GENOMIC DNA]</scope>
    <source>
        <strain evidence="5 6">ANT.BR</strain>
    </source>
</reference>
<feature type="domain" description="AAA+ ATPase" evidence="4">
    <location>
        <begin position="99"/>
        <end position="232"/>
    </location>
</feature>
<dbReference type="PANTHER" id="PTHR30050:SF4">
    <property type="entry name" value="ATP-BINDING PROTEIN RV3427C IN INSERTION SEQUENCE-RELATED"/>
    <property type="match status" value="1"/>
</dbReference>
<proteinExistence type="inferred from homology"/>
<dbReference type="GO" id="GO:0006260">
    <property type="term" value="P:DNA replication"/>
    <property type="evidence" value="ECO:0007669"/>
    <property type="project" value="TreeGrafter"/>
</dbReference>
<dbReference type="InterPro" id="IPR002611">
    <property type="entry name" value="IstB_ATP-bd"/>
</dbReference>
<name>A0A1Q8YFG5_9BURK</name>
<dbReference type="AlphaFoldDB" id="A0A1Q8YFG5"/>
<dbReference type="InterPro" id="IPR027417">
    <property type="entry name" value="P-loop_NTPase"/>
</dbReference>
<accession>A0A1Q8YFG5</accession>
<keyword evidence="6" id="KW-1185">Reference proteome</keyword>
<dbReference type="Gene3D" id="3.40.50.300">
    <property type="entry name" value="P-loop containing nucleotide triphosphate hydrolases"/>
    <property type="match status" value="1"/>
</dbReference>
<organism evidence="5 6">
    <name type="scientific">Rhodoferax antarcticus ANT.BR</name>
    <dbReference type="NCBI Taxonomy" id="1111071"/>
    <lineage>
        <taxon>Bacteria</taxon>
        <taxon>Pseudomonadati</taxon>
        <taxon>Pseudomonadota</taxon>
        <taxon>Betaproteobacteria</taxon>
        <taxon>Burkholderiales</taxon>
        <taxon>Comamonadaceae</taxon>
        <taxon>Rhodoferax</taxon>
    </lineage>
</organism>
<dbReference type="CDD" id="cd00009">
    <property type="entry name" value="AAA"/>
    <property type="match status" value="1"/>
</dbReference>
<dbReference type="NCBIfam" id="NF038214">
    <property type="entry name" value="IS21_help_AAA"/>
    <property type="match status" value="1"/>
</dbReference>
<dbReference type="SMART" id="SM00382">
    <property type="entry name" value="AAA"/>
    <property type="match status" value="1"/>
</dbReference>
<evidence type="ECO:0000259" key="4">
    <source>
        <dbReference type="SMART" id="SM00382"/>
    </source>
</evidence>
<comment type="similarity">
    <text evidence="1">Belongs to the IS21/IS1162 putative ATP-binding protein family.</text>
</comment>
<sequence length="265" mass="29055">MMTQQTLTQLRSLKLSGMADALQAQMAQPSMSALSFEERLGLLVQQESASRDDRRRTRLLSLAHLKYPQAAIEDIDTRTGRGIERSQITSLALGDWVKTGHTVIITGATGSGKTWLACALGQYACRRGHSVTYLRTPRLAEELRVLHGAGSFGKWLLQLAKTDVLILDDWALATLDASTRADLLEVIDDRAAHRGTIITSQLPVEHWHGWIGDVTIADAMLDRLLERTHRITLKGEKSLRSVGAKSEQKCTAVANVAATAHGEVV</sequence>